<dbReference type="GO" id="GO:0016020">
    <property type="term" value="C:membrane"/>
    <property type="evidence" value="ECO:0007669"/>
    <property type="project" value="InterPro"/>
</dbReference>
<comment type="caution">
    <text evidence="4">The sequence shown here is derived from an EMBL/GenBank/DDBJ whole genome shotgun (WGS) entry which is preliminary data.</text>
</comment>
<dbReference type="EMBL" id="CAJNOG010000268">
    <property type="protein sequence ID" value="CAF1131509.1"/>
    <property type="molecule type" value="Genomic_DNA"/>
</dbReference>
<dbReference type="PRINTS" id="PR00219">
    <property type="entry name" value="SYNAPTOBREVN"/>
</dbReference>
<evidence type="ECO:0000313" key="5">
    <source>
        <dbReference type="Proteomes" id="UP000663845"/>
    </source>
</evidence>
<accession>A0A814RF60</accession>
<dbReference type="Pfam" id="PF00957">
    <property type="entry name" value="Synaptobrevin"/>
    <property type="match status" value="1"/>
</dbReference>
<proteinExistence type="predicted"/>
<evidence type="ECO:0000313" key="4">
    <source>
        <dbReference type="EMBL" id="CAF1131509.1"/>
    </source>
</evidence>
<dbReference type="Gene3D" id="1.20.5.110">
    <property type="match status" value="2"/>
</dbReference>
<dbReference type="AlphaFoldDB" id="A0A814RF60"/>
<keyword evidence="1" id="KW-0175">Coiled coil</keyword>
<dbReference type="PROSITE" id="PS50892">
    <property type="entry name" value="V_SNARE"/>
    <property type="match status" value="1"/>
</dbReference>
<evidence type="ECO:0000259" key="3">
    <source>
        <dbReference type="PROSITE" id="PS50892"/>
    </source>
</evidence>
<dbReference type="PANTHER" id="PTHR45701">
    <property type="entry name" value="SYNAPTOBREVIN FAMILY MEMBER"/>
    <property type="match status" value="1"/>
</dbReference>
<keyword evidence="2" id="KW-1133">Transmembrane helix</keyword>
<dbReference type="SUPFAM" id="SSF58038">
    <property type="entry name" value="SNARE fusion complex"/>
    <property type="match status" value="2"/>
</dbReference>
<dbReference type="GO" id="GO:0016192">
    <property type="term" value="P:vesicle-mediated transport"/>
    <property type="evidence" value="ECO:0007669"/>
    <property type="project" value="InterPro"/>
</dbReference>
<reference evidence="4" key="1">
    <citation type="submission" date="2021-02" db="EMBL/GenBank/DDBJ databases">
        <authorList>
            <person name="Nowell W R."/>
        </authorList>
    </citation>
    <scope>NUCLEOTIDE SEQUENCE</scope>
</reference>
<evidence type="ECO:0000256" key="2">
    <source>
        <dbReference type="SAM" id="Phobius"/>
    </source>
</evidence>
<evidence type="ECO:0000256" key="1">
    <source>
        <dbReference type="PROSITE-ProRule" id="PRU00290"/>
    </source>
</evidence>
<dbReference type="InterPro" id="IPR016444">
    <property type="entry name" value="Synaptobrevin/VAMP"/>
</dbReference>
<feature type="transmembrane region" description="Helical" evidence="2">
    <location>
        <begin position="114"/>
        <end position="136"/>
    </location>
</feature>
<organism evidence="4 5">
    <name type="scientific">Adineta steineri</name>
    <dbReference type="NCBI Taxonomy" id="433720"/>
    <lineage>
        <taxon>Eukaryota</taxon>
        <taxon>Metazoa</taxon>
        <taxon>Spiralia</taxon>
        <taxon>Gnathifera</taxon>
        <taxon>Rotifera</taxon>
        <taxon>Eurotatoria</taxon>
        <taxon>Bdelloidea</taxon>
        <taxon>Adinetida</taxon>
        <taxon>Adinetidae</taxon>
        <taxon>Adineta</taxon>
    </lineage>
</organism>
<keyword evidence="2" id="KW-0472">Membrane</keyword>
<feature type="domain" description="V-SNARE coiled-coil homology" evidence="3">
    <location>
        <begin position="7"/>
        <end position="67"/>
    </location>
</feature>
<protein>
    <recommendedName>
        <fullName evidence="3">V-SNARE coiled-coil homology domain-containing protein</fullName>
    </recommendedName>
</protein>
<dbReference type="InterPro" id="IPR001388">
    <property type="entry name" value="Synaptobrevin-like"/>
</dbReference>
<dbReference type="InterPro" id="IPR042855">
    <property type="entry name" value="V_SNARE_CC"/>
</dbReference>
<name>A0A814RF60_9BILA</name>
<keyword evidence="2" id="KW-0812">Transmembrane</keyword>
<dbReference type="CDD" id="cd15843">
    <property type="entry name" value="R-SNARE"/>
    <property type="match status" value="1"/>
</dbReference>
<gene>
    <name evidence="4" type="ORF">JYZ213_LOCUS23045</name>
</gene>
<sequence>MDQRANNLSSMRADVAETTNVLKVTVDKLVDRGDRLDALSARADDLNSSSYHFHGSARRVQRHMKWQSYRMTIIIVDRGDRLDALSARADDLNSSSYHFHGSARRVQRHMKWQSYRMTIIIVAIIVIVIALIVLIATHPWRK</sequence>
<dbReference type="Proteomes" id="UP000663845">
    <property type="component" value="Unassembled WGS sequence"/>
</dbReference>